<dbReference type="Proteomes" id="UP000178379">
    <property type="component" value="Unassembled WGS sequence"/>
</dbReference>
<keyword evidence="3 5" id="KW-0687">Ribonucleoprotein</keyword>
<organism evidence="6 7">
    <name type="scientific">Candidatus Muproteobacteria bacterium RBG_16_62_13</name>
    <dbReference type="NCBI Taxonomy" id="1817756"/>
    <lineage>
        <taxon>Bacteria</taxon>
        <taxon>Pseudomonadati</taxon>
        <taxon>Pseudomonadota</taxon>
        <taxon>Candidatus Muproteobacteria</taxon>
    </lineage>
</organism>
<dbReference type="InterPro" id="IPR050063">
    <property type="entry name" value="Ribosomal_protein_uL29"/>
</dbReference>
<evidence type="ECO:0000256" key="3">
    <source>
        <dbReference type="ARBA" id="ARBA00023274"/>
    </source>
</evidence>
<evidence type="ECO:0000313" key="7">
    <source>
        <dbReference type="Proteomes" id="UP000178379"/>
    </source>
</evidence>
<evidence type="ECO:0000256" key="1">
    <source>
        <dbReference type="ARBA" id="ARBA00009254"/>
    </source>
</evidence>
<dbReference type="CDD" id="cd00427">
    <property type="entry name" value="Ribosomal_L29_HIP"/>
    <property type="match status" value="1"/>
</dbReference>
<comment type="similarity">
    <text evidence="1 5">Belongs to the universal ribosomal protein uL29 family.</text>
</comment>
<dbReference type="HAMAP" id="MF_00374">
    <property type="entry name" value="Ribosomal_uL29"/>
    <property type="match status" value="1"/>
</dbReference>
<dbReference type="InterPro" id="IPR036049">
    <property type="entry name" value="Ribosomal_uL29_sf"/>
</dbReference>
<evidence type="ECO:0000256" key="5">
    <source>
        <dbReference type="HAMAP-Rule" id="MF_00374"/>
    </source>
</evidence>
<comment type="caution">
    <text evidence="6">The sequence shown here is derived from an EMBL/GenBank/DDBJ whole genome shotgun (WGS) entry which is preliminary data.</text>
</comment>
<proteinExistence type="inferred from homology"/>
<dbReference type="GO" id="GO:0003735">
    <property type="term" value="F:structural constituent of ribosome"/>
    <property type="evidence" value="ECO:0007669"/>
    <property type="project" value="InterPro"/>
</dbReference>
<gene>
    <name evidence="5" type="primary">rpmC</name>
    <name evidence="6" type="ORF">A2140_03495</name>
</gene>
<evidence type="ECO:0000256" key="4">
    <source>
        <dbReference type="ARBA" id="ARBA00035204"/>
    </source>
</evidence>
<evidence type="ECO:0000313" key="6">
    <source>
        <dbReference type="EMBL" id="OGI41161.1"/>
    </source>
</evidence>
<protein>
    <recommendedName>
        <fullName evidence="4 5">Large ribosomal subunit protein uL29</fullName>
    </recommendedName>
</protein>
<keyword evidence="2 5" id="KW-0689">Ribosomal protein</keyword>
<evidence type="ECO:0000256" key="2">
    <source>
        <dbReference type="ARBA" id="ARBA00022980"/>
    </source>
</evidence>
<dbReference type="PANTHER" id="PTHR10916:SF0">
    <property type="entry name" value="LARGE RIBOSOMAL SUBUNIT PROTEIN UL29C"/>
    <property type="match status" value="1"/>
</dbReference>
<dbReference type="InterPro" id="IPR001854">
    <property type="entry name" value="Ribosomal_uL29"/>
</dbReference>
<dbReference type="EMBL" id="MFSQ01000034">
    <property type="protein sequence ID" value="OGI41161.1"/>
    <property type="molecule type" value="Genomic_DNA"/>
</dbReference>
<dbReference type="GO" id="GO:0006412">
    <property type="term" value="P:translation"/>
    <property type="evidence" value="ECO:0007669"/>
    <property type="project" value="UniProtKB-UniRule"/>
</dbReference>
<sequence>MKAKDIRTMDAGKRNEELEALRKELFNLRMQKATGQLANNARVTVVRRDIARLKTVANEQKGKTAS</sequence>
<dbReference type="AlphaFoldDB" id="A0A1F6T7P6"/>
<dbReference type="PANTHER" id="PTHR10916">
    <property type="entry name" value="60S RIBOSOMAL PROTEIN L35/50S RIBOSOMAL PROTEIN L29"/>
    <property type="match status" value="1"/>
</dbReference>
<dbReference type="Pfam" id="PF00831">
    <property type="entry name" value="Ribosomal_L29"/>
    <property type="match status" value="1"/>
</dbReference>
<name>A0A1F6T7P6_9PROT</name>
<reference evidence="6 7" key="1">
    <citation type="journal article" date="2016" name="Nat. Commun.">
        <title>Thousands of microbial genomes shed light on interconnected biogeochemical processes in an aquifer system.</title>
        <authorList>
            <person name="Anantharaman K."/>
            <person name="Brown C.T."/>
            <person name="Hug L.A."/>
            <person name="Sharon I."/>
            <person name="Castelle C.J."/>
            <person name="Probst A.J."/>
            <person name="Thomas B.C."/>
            <person name="Singh A."/>
            <person name="Wilkins M.J."/>
            <person name="Karaoz U."/>
            <person name="Brodie E.L."/>
            <person name="Williams K.H."/>
            <person name="Hubbard S.S."/>
            <person name="Banfield J.F."/>
        </authorList>
    </citation>
    <scope>NUCLEOTIDE SEQUENCE [LARGE SCALE GENOMIC DNA]</scope>
</reference>
<dbReference type="Gene3D" id="1.10.287.310">
    <property type="match status" value="1"/>
</dbReference>
<dbReference type="NCBIfam" id="TIGR00012">
    <property type="entry name" value="L29"/>
    <property type="match status" value="1"/>
</dbReference>
<dbReference type="GO" id="GO:0022625">
    <property type="term" value="C:cytosolic large ribosomal subunit"/>
    <property type="evidence" value="ECO:0007669"/>
    <property type="project" value="TreeGrafter"/>
</dbReference>
<dbReference type="SUPFAM" id="SSF46561">
    <property type="entry name" value="Ribosomal protein L29 (L29p)"/>
    <property type="match status" value="1"/>
</dbReference>
<dbReference type="STRING" id="1817756.A2140_03495"/>
<dbReference type="FunFam" id="1.10.287.310:FF:000001">
    <property type="entry name" value="50S ribosomal protein L29"/>
    <property type="match status" value="1"/>
</dbReference>
<accession>A0A1F6T7P6</accession>